<comment type="caution">
    <text evidence="3">The sequence shown here is derived from an EMBL/GenBank/DDBJ whole genome shotgun (WGS) entry which is preliminary data.</text>
</comment>
<evidence type="ECO:0000256" key="1">
    <source>
        <dbReference type="SAM" id="Phobius"/>
    </source>
</evidence>
<keyword evidence="1" id="KW-0812">Transmembrane</keyword>
<feature type="transmembrane region" description="Helical" evidence="1">
    <location>
        <begin position="12"/>
        <end position="32"/>
    </location>
</feature>
<dbReference type="EMBL" id="JBEPNZ010000001">
    <property type="protein sequence ID" value="MET3944716.1"/>
    <property type="molecule type" value="Genomic_DNA"/>
</dbReference>
<name>A0A7X6LTG0_9CORY</name>
<proteinExistence type="predicted"/>
<sequence length="220" mass="24402">MSSFLQWLTSANGTSIIVAVLTLIGAFGTTLITNRKADQRRIADQIAEDKRRRSERAAQLVLEETARERREVSQCVREINEAAEEAIGIVKKSVSALLSNSGSGDSNVLLEAKVLQAQARAEFYLRAISATDRLRLELNQPDVRSRAEELSRFLHDESNRFRFRYGSDFEALLGAVSDEPIISGDLKKSITALIDSAFEHLHMSLPNGENKRESNRGNGG</sequence>
<protein>
    <submittedName>
        <fullName evidence="3">Uncharacterized protein</fullName>
    </submittedName>
</protein>
<dbReference type="Proteomes" id="UP000554284">
    <property type="component" value="Unassembled WGS sequence"/>
</dbReference>
<evidence type="ECO:0000313" key="5">
    <source>
        <dbReference type="Proteomes" id="UP001549139"/>
    </source>
</evidence>
<dbReference type="Proteomes" id="UP001549139">
    <property type="component" value="Unassembled WGS sequence"/>
</dbReference>
<dbReference type="EMBL" id="JAAXPF010000011">
    <property type="protein sequence ID" value="NKY69517.1"/>
    <property type="molecule type" value="Genomic_DNA"/>
</dbReference>
<evidence type="ECO:0000313" key="3">
    <source>
        <dbReference type="EMBL" id="NKY69517.1"/>
    </source>
</evidence>
<dbReference type="RefSeq" id="WP_168685854.1">
    <property type="nucleotide sequence ID" value="NZ_JAAXPF010000011.1"/>
</dbReference>
<keyword evidence="5" id="KW-1185">Reference proteome</keyword>
<reference evidence="3 4" key="1">
    <citation type="submission" date="2020-04" db="EMBL/GenBank/DDBJ databases">
        <title>MicrobeNet Type strains.</title>
        <authorList>
            <person name="Nicholson A.C."/>
        </authorList>
    </citation>
    <scope>NUCLEOTIDE SEQUENCE [LARGE SCALE GENOMIC DNA]</scope>
    <source>
        <strain evidence="3 4">ATCC 700355</strain>
    </source>
</reference>
<reference evidence="2 5" key="2">
    <citation type="submission" date="2024-06" db="EMBL/GenBank/DDBJ databases">
        <title>Sequencing the genomes of 1000 actinobacteria strains.</title>
        <authorList>
            <person name="Klenk H.-P."/>
        </authorList>
    </citation>
    <scope>NUCLEOTIDE SEQUENCE [LARGE SCALE GENOMIC DNA]</scope>
    <source>
        <strain evidence="2 5">DSM 44265</strain>
    </source>
</reference>
<evidence type="ECO:0000313" key="2">
    <source>
        <dbReference type="EMBL" id="MET3944716.1"/>
    </source>
</evidence>
<evidence type="ECO:0000313" key="4">
    <source>
        <dbReference type="Proteomes" id="UP000554284"/>
    </source>
</evidence>
<keyword evidence="1" id="KW-1133">Transmembrane helix</keyword>
<gene>
    <name evidence="3" type="ORF">HF989_09125</name>
    <name evidence="2" type="ORF">JOF50_001515</name>
</gene>
<dbReference type="AlphaFoldDB" id="A0A7X6LTG0"/>
<accession>A0A7X6LTG0</accession>
<organism evidence="3 4">
    <name type="scientific">Corynebacterium mucifaciens</name>
    <dbReference type="NCBI Taxonomy" id="57171"/>
    <lineage>
        <taxon>Bacteria</taxon>
        <taxon>Bacillati</taxon>
        <taxon>Actinomycetota</taxon>
        <taxon>Actinomycetes</taxon>
        <taxon>Mycobacteriales</taxon>
        <taxon>Corynebacteriaceae</taxon>
        <taxon>Corynebacterium</taxon>
    </lineage>
</organism>
<keyword evidence="1" id="KW-0472">Membrane</keyword>